<comment type="caution">
    <text evidence="3">The sequence shown here is derived from an EMBL/GenBank/DDBJ whole genome shotgun (WGS) entry which is preliminary data.</text>
</comment>
<name>A0A4Z0LZG4_9GAMM</name>
<comment type="similarity">
    <text evidence="1">Belongs to the ATP-dependent AMP-binding enzyme family.</text>
</comment>
<dbReference type="Proteomes" id="UP000298050">
    <property type="component" value="Unassembled WGS sequence"/>
</dbReference>
<evidence type="ECO:0000313" key="3">
    <source>
        <dbReference type="EMBL" id="TGD72659.1"/>
    </source>
</evidence>
<sequence length="460" mass="50002">MTESADDSLPLLSRRDDTPFAVLLSPTAALARQAPVVSTARFRRHVLALAEQLPAGEFAINLCDSRYLFCVAFCAALLRGHTNLLPPNRAAQTLATLERRHSCYYLVDGEVVDTQLPVLDLAGFEFPDGEAPAQALDIPGDHIAAECYTSGSTGESKPIPKRWSQLARANAVNGQRMLEDGGELVFQLATVPPQHMWGLETSVMLPLHHELTMTDTRPFYPADIVAQLQRLPTPRMLVSSPIHLRALLAHDPQTPLPQLQRVLCATAPLGQALAADVEARTGARLVEIYGCSELGSMASRATSETEVWSLFPGFSMWHDEGGATLARAPHIEEVAHLGDHLELLDESHFRLAGRTEDLLNIAGKRASLAEINRVLLEFDGIVDGVVFAPPQRAEQRLAALVVFRPGVDKSALLAHFRGRIDPAFIPRPIVDVPGLPRADSGKLPKEAVLALYAGRGRQAS</sequence>
<dbReference type="PANTHER" id="PTHR43201">
    <property type="entry name" value="ACYL-COA SYNTHETASE"/>
    <property type="match status" value="1"/>
</dbReference>
<evidence type="ECO:0000256" key="1">
    <source>
        <dbReference type="ARBA" id="ARBA00006432"/>
    </source>
</evidence>
<dbReference type="EMBL" id="SRLE01000009">
    <property type="protein sequence ID" value="TGD72659.1"/>
    <property type="molecule type" value="Genomic_DNA"/>
</dbReference>
<evidence type="ECO:0000259" key="2">
    <source>
        <dbReference type="Pfam" id="PF00501"/>
    </source>
</evidence>
<dbReference type="Gene3D" id="3.30.300.30">
    <property type="match status" value="1"/>
</dbReference>
<dbReference type="SUPFAM" id="SSF56801">
    <property type="entry name" value="Acetyl-CoA synthetase-like"/>
    <property type="match status" value="1"/>
</dbReference>
<dbReference type="InterPro" id="IPR000873">
    <property type="entry name" value="AMP-dep_synth/lig_dom"/>
</dbReference>
<evidence type="ECO:0000313" key="4">
    <source>
        <dbReference type="Proteomes" id="UP000298050"/>
    </source>
</evidence>
<proteinExistence type="inferred from homology"/>
<dbReference type="Pfam" id="PF00501">
    <property type="entry name" value="AMP-binding"/>
    <property type="match status" value="1"/>
</dbReference>
<dbReference type="OrthoDB" id="9787658at2"/>
<dbReference type="GO" id="GO:0006631">
    <property type="term" value="P:fatty acid metabolic process"/>
    <property type="evidence" value="ECO:0007669"/>
    <property type="project" value="TreeGrafter"/>
</dbReference>
<accession>A0A4Z0LZG4</accession>
<reference evidence="3 4" key="1">
    <citation type="submission" date="2019-04" db="EMBL/GenBank/DDBJ databases">
        <title>Taxonomy of novel Haliea sp. from mangrove soil of West Coast of India.</title>
        <authorList>
            <person name="Verma A."/>
            <person name="Kumar P."/>
            <person name="Krishnamurthi S."/>
        </authorList>
    </citation>
    <scope>NUCLEOTIDE SEQUENCE [LARGE SCALE GENOMIC DNA]</scope>
    <source>
        <strain evidence="3 4">SAOS-164</strain>
    </source>
</reference>
<feature type="domain" description="AMP-dependent synthetase/ligase" evidence="2">
    <location>
        <begin position="57"/>
        <end position="303"/>
    </location>
</feature>
<dbReference type="PANTHER" id="PTHR43201:SF8">
    <property type="entry name" value="ACYL-COA SYNTHETASE FAMILY MEMBER 3"/>
    <property type="match status" value="1"/>
</dbReference>
<dbReference type="AlphaFoldDB" id="A0A4Z0LZG4"/>
<keyword evidence="4" id="KW-1185">Reference proteome</keyword>
<gene>
    <name evidence="3" type="ORF">E4634_14150</name>
</gene>
<organism evidence="3 4">
    <name type="scientific">Mangrovimicrobium sediminis</name>
    <dbReference type="NCBI Taxonomy" id="2562682"/>
    <lineage>
        <taxon>Bacteria</taxon>
        <taxon>Pseudomonadati</taxon>
        <taxon>Pseudomonadota</taxon>
        <taxon>Gammaproteobacteria</taxon>
        <taxon>Cellvibrionales</taxon>
        <taxon>Halieaceae</taxon>
        <taxon>Mangrovimicrobium</taxon>
    </lineage>
</organism>
<dbReference type="Gene3D" id="3.40.50.12780">
    <property type="entry name" value="N-terminal domain of ligase-like"/>
    <property type="match status" value="1"/>
</dbReference>
<dbReference type="InterPro" id="IPR042099">
    <property type="entry name" value="ANL_N_sf"/>
</dbReference>
<dbReference type="RefSeq" id="WP_135444986.1">
    <property type="nucleotide sequence ID" value="NZ_SRLE01000009.1"/>
</dbReference>
<protein>
    <submittedName>
        <fullName evidence="3">Acyl-CoA synthetase</fullName>
    </submittedName>
</protein>
<dbReference type="InterPro" id="IPR045851">
    <property type="entry name" value="AMP-bd_C_sf"/>
</dbReference>
<dbReference type="GO" id="GO:0031956">
    <property type="term" value="F:medium-chain fatty acid-CoA ligase activity"/>
    <property type="evidence" value="ECO:0007669"/>
    <property type="project" value="TreeGrafter"/>
</dbReference>